<dbReference type="AlphaFoldDB" id="A0A0J8GDK1"/>
<evidence type="ECO:0000313" key="1">
    <source>
        <dbReference type="EMBL" id="KMT58863.1"/>
    </source>
</evidence>
<organism evidence="1 2">
    <name type="scientific">Listeria fleischmannii 1991</name>
    <dbReference type="NCBI Taxonomy" id="1430899"/>
    <lineage>
        <taxon>Bacteria</taxon>
        <taxon>Bacillati</taxon>
        <taxon>Bacillota</taxon>
        <taxon>Bacilli</taxon>
        <taxon>Bacillales</taxon>
        <taxon>Listeriaceae</taxon>
        <taxon>Listeria</taxon>
    </lineage>
</organism>
<reference evidence="1 2" key="1">
    <citation type="journal article" date="2015" name="Genome Biol. Evol.">
        <title>Comparative Genomics of Listeria Sensu Lato: Genus-Wide Differences in Evolutionary Dynamics and the Progressive Gain of Complex, Potentially Pathogenicity-Related Traits through Lateral Gene Transfer.</title>
        <authorList>
            <person name="Chiara M."/>
            <person name="Caruso M."/>
            <person name="D'Erchia A.M."/>
            <person name="Manzari C."/>
            <person name="Fraccalvieri R."/>
            <person name="Goffredo E."/>
            <person name="Latorre L."/>
            <person name="Miccolupo A."/>
            <person name="Padalino I."/>
            <person name="Santagada G."/>
            <person name="Chiocco D."/>
            <person name="Pesole G."/>
            <person name="Horner D.S."/>
            <person name="Parisi A."/>
        </authorList>
    </citation>
    <scope>NUCLEOTIDE SEQUENCE [LARGE SCALE GENOMIC DNA]</scope>
    <source>
        <strain evidence="1 2">1991</strain>
    </source>
</reference>
<protein>
    <recommendedName>
        <fullName evidence="3">TPR domain-containing protein</fullName>
    </recommendedName>
</protein>
<dbReference type="RefSeq" id="WP_059140123.1">
    <property type="nucleotide sequence ID" value="NZ_KQ130617.1"/>
</dbReference>
<evidence type="ECO:0000313" key="2">
    <source>
        <dbReference type="Proteomes" id="UP000052258"/>
    </source>
</evidence>
<dbReference type="PATRIC" id="fig|1430899.3.peg.1940"/>
<evidence type="ECO:0008006" key="3">
    <source>
        <dbReference type="Google" id="ProtNLM"/>
    </source>
</evidence>
<dbReference type="SUPFAM" id="SSF48452">
    <property type="entry name" value="TPR-like"/>
    <property type="match status" value="1"/>
</dbReference>
<sequence length="588" mass="67802">MELDERLIEAYNNISEASYYGDDEDYEKYKQDLLALDITDGEQLYIIAQHFMQGLSSYEIAKALLQKITKNSEFYSKGCIVLSDVERFGFENYEGAFAILDEAIASGAGVDNILFAKARIYVDLEQNQEALAHLEQINPDKMENYSNILNWYMTVYRKLDNLKKAHETFELAKSKYATDYSYPTVVLSYARFLIAEEKYQEALMILEEVTQLSKDYIGALSEWQNIYRQLDEPNKADLYMRWQHILEHAWAHDGVINSAIWQSETDLDKLQFWNQISKDSPEYYYAKLQIAFIAFDLNEIEISKEILTAIPEMEKNRIEEEYDYDFQTLFQKLDEKLQATARPETVPKDAFFDKKENIWVLGQKIDRQAYIGEVLEWDIDGRLSEKSIYTGNEGDTVTFEAYNQAFETESSGRWVEGLMVENIVYRCSNSDELESSYGVEDPAVTKAVGTKFSLLNQTMAIALYNQSGDFIGEKDLSEGNEFPEGFFDSLTRELFRVYSAAHHGVYSLIAKRLAKVNREDLQGEELQSLYDAFAFIAAHVEGNNVVIDDDFISGHGQLSNSSFQQYDVNFSGFIETQARKYLKEIVAK</sequence>
<dbReference type="InterPro" id="IPR011990">
    <property type="entry name" value="TPR-like_helical_dom_sf"/>
</dbReference>
<dbReference type="Proteomes" id="UP000052258">
    <property type="component" value="Unassembled WGS sequence"/>
</dbReference>
<accession>A0A0J8GDK1</accession>
<dbReference type="OrthoDB" id="9976046at2"/>
<comment type="caution">
    <text evidence="1">The sequence shown here is derived from an EMBL/GenBank/DDBJ whole genome shotgun (WGS) entry which is preliminary data.</text>
</comment>
<dbReference type="EMBL" id="AZHO01000023">
    <property type="protein sequence ID" value="KMT58863.1"/>
    <property type="molecule type" value="Genomic_DNA"/>
</dbReference>
<dbReference type="Gene3D" id="1.25.40.10">
    <property type="entry name" value="Tetratricopeptide repeat domain"/>
    <property type="match status" value="1"/>
</dbReference>
<proteinExistence type="predicted"/>
<keyword evidence="2" id="KW-1185">Reference proteome</keyword>
<gene>
    <name evidence="1" type="ORF">X560_1899</name>
</gene>
<name>A0A0J8GDK1_9LIST</name>
<dbReference type="Pfam" id="PF25058">
    <property type="entry name" value="ARM_TT21"/>
    <property type="match status" value="1"/>
</dbReference>